<proteinExistence type="predicted"/>
<evidence type="ECO:0000256" key="1">
    <source>
        <dbReference type="SAM" id="MobiDB-lite"/>
    </source>
</evidence>
<dbReference type="EMBL" id="CAJNOK010021209">
    <property type="protein sequence ID" value="CAF1328871.1"/>
    <property type="molecule type" value="Genomic_DNA"/>
</dbReference>
<comment type="caution">
    <text evidence="3">The sequence shown here is derived from an EMBL/GenBank/DDBJ whole genome shotgun (WGS) entry which is preliminary data.</text>
</comment>
<keyword evidence="2" id="KW-0812">Transmembrane</keyword>
<gene>
    <name evidence="3" type="ORF">OVA965_LOCUS29787</name>
    <name evidence="4" type="ORF">TMI583_LOCUS30575</name>
</gene>
<sequence>SNQPHLLLIVGPLILGLLLILGCGCFWLYHLKWSAAVRHRRLNKMRKDLQQEIFTLPIEEKIRKIRPTKRLKNYSSSSRLNTQKSLNSFPSSSLTETMSTSIIEFDLIKIEKSAKSSNEENESIKSYQQQDPNENISAVGNQSRSRRSSTTVSTLTKSSKVPKNIENNEPNKSSTSHYQESEFVSTSPTRIHVVKLPRNKVSPSFETGVNTLFSSQIPSTEINRNVLVKTISARSKEACHTSRTNTKVDNDMRRRAPRFDGVIVSRVKTAPNVHKPFMNHSVNIIRSDSDKKETSNRVTLVSVNKQQLSA</sequence>
<accession>A0A8S2F5A5</accession>
<protein>
    <submittedName>
        <fullName evidence="3">Uncharacterized protein</fullName>
    </submittedName>
</protein>
<feature type="compositionally biased region" description="Polar residues" evidence="1">
    <location>
        <begin position="127"/>
        <end position="142"/>
    </location>
</feature>
<evidence type="ECO:0000313" key="3">
    <source>
        <dbReference type="EMBL" id="CAF1328871.1"/>
    </source>
</evidence>
<feature type="compositionally biased region" description="Polar residues" evidence="1">
    <location>
        <begin position="165"/>
        <end position="187"/>
    </location>
</feature>
<feature type="compositionally biased region" description="Low complexity" evidence="1">
    <location>
        <begin position="148"/>
        <end position="161"/>
    </location>
</feature>
<name>A0A8S2F5A5_9BILA</name>
<keyword evidence="2" id="KW-0472">Membrane</keyword>
<feature type="region of interest" description="Disordered" evidence="1">
    <location>
        <begin position="118"/>
        <end position="187"/>
    </location>
</feature>
<dbReference type="Proteomes" id="UP000682733">
    <property type="component" value="Unassembled WGS sequence"/>
</dbReference>
<organism evidence="3 5">
    <name type="scientific">Didymodactylos carnosus</name>
    <dbReference type="NCBI Taxonomy" id="1234261"/>
    <lineage>
        <taxon>Eukaryota</taxon>
        <taxon>Metazoa</taxon>
        <taxon>Spiralia</taxon>
        <taxon>Gnathifera</taxon>
        <taxon>Rotifera</taxon>
        <taxon>Eurotatoria</taxon>
        <taxon>Bdelloidea</taxon>
        <taxon>Philodinida</taxon>
        <taxon>Philodinidae</taxon>
        <taxon>Didymodactylos</taxon>
    </lineage>
</organism>
<evidence type="ECO:0000313" key="4">
    <source>
        <dbReference type="EMBL" id="CAF4140271.1"/>
    </source>
</evidence>
<feature type="non-terminal residue" evidence="3">
    <location>
        <position position="1"/>
    </location>
</feature>
<evidence type="ECO:0000256" key="2">
    <source>
        <dbReference type="SAM" id="Phobius"/>
    </source>
</evidence>
<evidence type="ECO:0000313" key="5">
    <source>
        <dbReference type="Proteomes" id="UP000677228"/>
    </source>
</evidence>
<dbReference type="EMBL" id="CAJOBA010042828">
    <property type="protein sequence ID" value="CAF4140271.1"/>
    <property type="molecule type" value="Genomic_DNA"/>
</dbReference>
<dbReference type="AlphaFoldDB" id="A0A8S2F5A5"/>
<reference evidence="3" key="1">
    <citation type="submission" date="2021-02" db="EMBL/GenBank/DDBJ databases">
        <authorList>
            <person name="Nowell W R."/>
        </authorList>
    </citation>
    <scope>NUCLEOTIDE SEQUENCE</scope>
</reference>
<feature type="region of interest" description="Disordered" evidence="1">
    <location>
        <begin position="73"/>
        <end position="93"/>
    </location>
</feature>
<keyword evidence="2" id="KW-1133">Transmembrane helix</keyword>
<feature type="transmembrane region" description="Helical" evidence="2">
    <location>
        <begin position="6"/>
        <end position="31"/>
    </location>
</feature>
<dbReference type="Proteomes" id="UP000677228">
    <property type="component" value="Unassembled WGS sequence"/>
</dbReference>